<feature type="region of interest" description="Disordered" evidence="1">
    <location>
        <begin position="1"/>
        <end position="40"/>
    </location>
</feature>
<evidence type="ECO:0000256" key="1">
    <source>
        <dbReference type="SAM" id="MobiDB-lite"/>
    </source>
</evidence>
<dbReference type="KEGG" id="vg:63926137"/>
<keyword evidence="4" id="KW-1185">Reference proteome</keyword>
<protein>
    <recommendedName>
        <fullName evidence="2">DNA-binding phage zinc finger domain-containing protein</fullName>
    </recommendedName>
</protein>
<reference evidence="3 4" key="1">
    <citation type="submission" date="2019-07" db="EMBL/GenBank/DDBJ databases">
        <authorList>
            <person name="Divens A.M."/>
            <person name="Garlena R.A."/>
            <person name="Russell D.A."/>
            <person name="Pope W.H."/>
            <person name="Jacobs-Sera D."/>
            <person name="Hatfull G.F."/>
        </authorList>
    </citation>
    <scope>NUCLEOTIDE SEQUENCE [LARGE SCALE GENOMIC DNA]</scope>
</reference>
<feature type="compositionally biased region" description="Basic and acidic residues" evidence="1">
    <location>
        <begin position="24"/>
        <end position="40"/>
    </location>
</feature>
<dbReference type="Proteomes" id="UP000326063">
    <property type="component" value="Segment"/>
</dbReference>
<accession>A0A5J6TA32</accession>
<proteinExistence type="predicted"/>
<gene>
    <name evidence="3" type="primary">40</name>
    <name evidence="3" type="ORF">PBI_MERCURIO_40</name>
</gene>
<dbReference type="GeneID" id="63926137"/>
<dbReference type="InterPro" id="IPR056911">
    <property type="entry name" value="Phage_Znf_bind_put"/>
</dbReference>
<evidence type="ECO:0000259" key="2">
    <source>
        <dbReference type="Pfam" id="PF24623"/>
    </source>
</evidence>
<name>A0A5J6TA32_9CAUD</name>
<organism evidence="3 4">
    <name type="scientific">Mycobacterium phage Mercurio</name>
    <dbReference type="NCBI Taxonomy" id="2575612"/>
    <lineage>
        <taxon>Viruses</taxon>
        <taxon>Duplodnaviria</taxon>
        <taxon>Heunggongvirae</taxon>
        <taxon>Uroviricota</taxon>
        <taxon>Caudoviricetes</taxon>
        <taxon>Gclasvirinae</taxon>
        <taxon>Jolieduovirus</taxon>
        <taxon>Jolieduovirus mercurio</taxon>
    </lineage>
</organism>
<feature type="domain" description="DNA-binding phage zinc finger" evidence="2">
    <location>
        <begin position="29"/>
        <end position="82"/>
    </location>
</feature>
<dbReference type="RefSeq" id="YP_010051646.1">
    <property type="nucleotide sequence ID" value="NC_054445.1"/>
</dbReference>
<dbReference type="Pfam" id="PF24623">
    <property type="entry name" value="Phage_zn_bind_8"/>
    <property type="match status" value="1"/>
</dbReference>
<evidence type="ECO:0000313" key="4">
    <source>
        <dbReference type="Proteomes" id="UP000326063"/>
    </source>
</evidence>
<sequence>MSRHPSQGGPYGRYPGTKRPSGKRLADPRDPATRDALTRKCPDCNAEPDQWCVGIAENSRTKGRRITRLHFSRAKFVETDAPVKAGAR</sequence>
<dbReference type="EMBL" id="MN234219">
    <property type="protein sequence ID" value="QFG06042.1"/>
    <property type="molecule type" value="Genomic_DNA"/>
</dbReference>
<evidence type="ECO:0000313" key="3">
    <source>
        <dbReference type="EMBL" id="QFG06042.1"/>
    </source>
</evidence>